<feature type="compositionally biased region" description="Polar residues" evidence="3">
    <location>
        <begin position="95"/>
        <end position="105"/>
    </location>
</feature>
<protein>
    <recommendedName>
        <fullName evidence="4">STM1-like N-terminal domain-containing protein</fullName>
    </recommendedName>
</protein>
<reference evidence="5 6" key="1">
    <citation type="journal article" date="2018" name="Science">
        <title>The opium poppy genome and morphinan production.</title>
        <authorList>
            <person name="Guo L."/>
            <person name="Winzer T."/>
            <person name="Yang X."/>
            <person name="Li Y."/>
            <person name="Ning Z."/>
            <person name="He Z."/>
            <person name="Teodor R."/>
            <person name="Lu Y."/>
            <person name="Bowser T.A."/>
            <person name="Graham I.A."/>
            <person name="Ye K."/>
        </authorList>
    </citation>
    <scope>NUCLEOTIDE SEQUENCE [LARGE SCALE GENOMIC DNA]</scope>
    <source>
        <strain evidence="6">cv. HN1</strain>
        <tissue evidence="5">Leaves</tissue>
    </source>
</reference>
<evidence type="ECO:0000256" key="2">
    <source>
        <dbReference type="ARBA" id="ARBA00022490"/>
    </source>
</evidence>
<feature type="region of interest" description="Disordered" evidence="3">
    <location>
        <begin position="42"/>
        <end position="105"/>
    </location>
</feature>
<dbReference type="GO" id="GO:0005737">
    <property type="term" value="C:cytoplasm"/>
    <property type="evidence" value="ECO:0007669"/>
    <property type="project" value="UniProtKB-SubCell"/>
</dbReference>
<evidence type="ECO:0000313" key="5">
    <source>
        <dbReference type="EMBL" id="RZC79254.1"/>
    </source>
</evidence>
<evidence type="ECO:0000313" key="6">
    <source>
        <dbReference type="Proteomes" id="UP000316621"/>
    </source>
</evidence>
<dbReference type="OrthoDB" id="1952377at2759"/>
<dbReference type="Proteomes" id="UP000316621">
    <property type="component" value="Chromosome 9"/>
</dbReference>
<dbReference type="InterPro" id="IPR019084">
    <property type="entry name" value="STM1-like_N"/>
</dbReference>
<dbReference type="Pfam" id="PF09598">
    <property type="entry name" value="Stm1_N"/>
    <property type="match status" value="1"/>
</dbReference>
<comment type="subcellular location">
    <subcellularLocation>
        <location evidence="1">Cytoplasm</location>
    </subcellularLocation>
</comment>
<evidence type="ECO:0000259" key="4">
    <source>
        <dbReference type="Pfam" id="PF09598"/>
    </source>
</evidence>
<organism evidence="5 6">
    <name type="scientific">Papaver somniferum</name>
    <name type="common">Opium poppy</name>
    <dbReference type="NCBI Taxonomy" id="3469"/>
    <lineage>
        <taxon>Eukaryota</taxon>
        <taxon>Viridiplantae</taxon>
        <taxon>Streptophyta</taxon>
        <taxon>Embryophyta</taxon>
        <taxon>Tracheophyta</taxon>
        <taxon>Spermatophyta</taxon>
        <taxon>Magnoliopsida</taxon>
        <taxon>Ranunculales</taxon>
        <taxon>Papaveraceae</taxon>
        <taxon>Papaveroideae</taxon>
        <taxon>Papaver</taxon>
    </lineage>
</organism>
<dbReference type="Gramene" id="RZC79254">
    <property type="protein sequence ID" value="RZC79254"/>
    <property type="gene ID" value="C5167_003450"/>
</dbReference>
<dbReference type="EMBL" id="CM010723">
    <property type="protein sequence ID" value="RZC79254.1"/>
    <property type="molecule type" value="Genomic_DNA"/>
</dbReference>
<keyword evidence="2" id="KW-0963">Cytoplasm</keyword>
<proteinExistence type="predicted"/>
<name>A0A4Y7L116_PAPSO</name>
<accession>A0A4Y7L116</accession>
<evidence type="ECO:0000256" key="1">
    <source>
        <dbReference type="ARBA" id="ARBA00004496"/>
    </source>
</evidence>
<keyword evidence="6" id="KW-1185">Reference proteome</keyword>
<evidence type="ECO:0000256" key="3">
    <source>
        <dbReference type="SAM" id="MobiDB-lite"/>
    </source>
</evidence>
<sequence length="270" mass="30690">MDNSGNRFALLNSGNRFALLLDDDEDVSALMEKVSLATKVAHPSPSLMDKSLKSSPVARLPSKPLPPAEYAKGGSRGNKYSSRNRNYGDNERRGQQGSRQSFDVNRNVSVAKDVVSEHGKTSNVSEKEENKCIPANFNEEHNDKIRRYTALLERHRLNHAISKIMCFFWDIFRSSKGISEGHKAWMRKECSLHLISEDSLSYLLMDAKHKERSFESLLQRLGAEVPQKPRFFIDKIPVNVTDSVIWTLRGELKALHKKYEEVLSRPLGFS</sequence>
<feature type="domain" description="STM1-like N-terminal" evidence="4">
    <location>
        <begin position="13"/>
        <end position="78"/>
    </location>
</feature>
<dbReference type="AlphaFoldDB" id="A0A4Y7L116"/>
<gene>
    <name evidence="5" type="ORF">C5167_003450</name>
</gene>